<dbReference type="AlphaFoldDB" id="A0AAD6ZEQ2"/>
<dbReference type="Pfam" id="PF00106">
    <property type="entry name" value="adh_short"/>
    <property type="match status" value="1"/>
</dbReference>
<evidence type="ECO:0008006" key="6">
    <source>
        <dbReference type="Google" id="ProtNLM"/>
    </source>
</evidence>
<comment type="caution">
    <text evidence="4">The sequence shown here is derived from an EMBL/GenBank/DDBJ whole genome shotgun (WGS) entry which is preliminary data.</text>
</comment>
<sequence>MSGKTIYLVSGSNRGIGYTLTATLAARPNTIVFAGARDPAAQSLKDLAAKHPNVHPIKLTSGDEADNAAAAAEIQKTAGHLDVVIANAGIAKYYGALATTPLSELTDHWQVNTFATVVLYQAVHKLLLASPTGAPKFAYISTIAASLGAFINLSAGAYGSSKAAANYLVKALDAENPSLVTLAISPGWVATDMGNTGAVANGLPQAPLSVDDSVAGILARVDAATKETSGRFWNYSFETGGKPWEFASDEIAW</sequence>
<dbReference type="PRINTS" id="PR00081">
    <property type="entry name" value="GDHRDH"/>
</dbReference>
<dbReference type="GO" id="GO:0016491">
    <property type="term" value="F:oxidoreductase activity"/>
    <property type="evidence" value="ECO:0007669"/>
    <property type="project" value="UniProtKB-KW"/>
</dbReference>
<dbReference type="Gene3D" id="3.40.50.720">
    <property type="entry name" value="NAD(P)-binding Rossmann-like Domain"/>
    <property type="match status" value="1"/>
</dbReference>
<dbReference type="PANTHER" id="PTHR43544:SF7">
    <property type="entry name" value="NADB-LER2"/>
    <property type="match status" value="1"/>
</dbReference>
<evidence type="ECO:0000313" key="5">
    <source>
        <dbReference type="Proteomes" id="UP001218218"/>
    </source>
</evidence>
<organism evidence="4 5">
    <name type="scientific">Mycena albidolilacea</name>
    <dbReference type="NCBI Taxonomy" id="1033008"/>
    <lineage>
        <taxon>Eukaryota</taxon>
        <taxon>Fungi</taxon>
        <taxon>Dikarya</taxon>
        <taxon>Basidiomycota</taxon>
        <taxon>Agaricomycotina</taxon>
        <taxon>Agaricomycetes</taxon>
        <taxon>Agaricomycetidae</taxon>
        <taxon>Agaricales</taxon>
        <taxon>Marasmiineae</taxon>
        <taxon>Mycenaceae</taxon>
        <taxon>Mycena</taxon>
    </lineage>
</organism>
<dbReference type="InterPro" id="IPR051468">
    <property type="entry name" value="Fungal_SecMetab_SDRs"/>
</dbReference>
<evidence type="ECO:0000313" key="4">
    <source>
        <dbReference type="EMBL" id="KAJ7319405.1"/>
    </source>
</evidence>
<keyword evidence="3" id="KW-0560">Oxidoreductase</keyword>
<dbReference type="GO" id="GO:0005737">
    <property type="term" value="C:cytoplasm"/>
    <property type="evidence" value="ECO:0007669"/>
    <property type="project" value="TreeGrafter"/>
</dbReference>
<proteinExistence type="inferred from homology"/>
<name>A0AAD6ZEQ2_9AGAR</name>
<dbReference type="InterPro" id="IPR002347">
    <property type="entry name" value="SDR_fam"/>
</dbReference>
<dbReference type="Proteomes" id="UP001218218">
    <property type="component" value="Unassembled WGS sequence"/>
</dbReference>
<gene>
    <name evidence="4" type="ORF">DFH08DRAFT_754284</name>
</gene>
<protein>
    <recommendedName>
        <fullName evidence="6">NAD(P)-binding protein</fullName>
    </recommendedName>
</protein>
<keyword evidence="2" id="KW-0521">NADP</keyword>
<evidence type="ECO:0000256" key="2">
    <source>
        <dbReference type="ARBA" id="ARBA00022857"/>
    </source>
</evidence>
<evidence type="ECO:0000256" key="1">
    <source>
        <dbReference type="ARBA" id="ARBA00006484"/>
    </source>
</evidence>
<dbReference type="SUPFAM" id="SSF51735">
    <property type="entry name" value="NAD(P)-binding Rossmann-fold domains"/>
    <property type="match status" value="1"/>
</dbReference>
<evidence type="ECO:0000256" key="3">
    <source>
        <dbReference type="ARBA" id="ARBA00023002"/>
    </source>
</evidence>
<dbReference type="PANTHER" id="PTHR43544">
    <property type="entry name" value="SHORT-CHAIN DEHYDROGENASE/REDUCTASE"/>
    <property type="match status" value="1"/>
</dbReference>
<dbReference type="InterPro" id="IPR036291">
    <property type="entry name" value="NAD(P)-bd_dom_sf"/>
</dbReference>
<keyword evidence="5" id="KW-1185">Reference proteome</keyword>
<accession>A0AAD6ZEQ2</accession>
<dbReference type="CDD" id="cd05325">
    <property type="entry name" value="carb_red_sniffer_like_SDR_c"/>
    <property type="match status" value="1"/>
</dbReference>
<dbReference type="EMBL" id="JARIHO010000054">
    <property type="protein sequence ID" value="KAJ7319405.1"/>
    <property type="molecule type" value="Genomic_DNA"/>
</dbReference>
<comment type="similarity">
    <text evidence="1">Belongs to the short-chain dehydrogenases/reductases (SDR) family.</text>
</comment>
<reference evidence="4" key="1">
    <citation type="submission" date="2023-03" db="EMBL/GenBank/DDBJ databases">
        <title>Massive genome expansion in bonnet fungi (Mycena s.s.) driven by repeated elements and novel gene families across ecological guilds.</title>
        <authorList>
            <consortium name="Lawrence Berkeley National Laboratory"/>
            <person name="Harder C.B."/>
            <person name="Miyauchi S."/>
            <person name="Viragh M."/>
            <person name="Kuo A."/>
            <person name="Thoen E."/>
            <person name="Andreopoulos B."/>
            <person name="Lu D."/>
            <person name="Skrede I."/>
            <person name="Drula E."/>
            <person name="Henrissat B."/>
            <person name="Morin E."/>
            <person name="Kohler A."/>
            <person name="Barry K."/>
            <person name="LaButti K."/>
            <person name="Morin E."/>
            <person name="Salamov A."/>
            <person name="Lipzen A."/>
            <person name="Mereny Z."/>
            <person name="Hegedus B."/>
            <person name="Baldrian P."/>
            <person name="Stursova M."/>
            <person name="Weitz H."/>
            <person name="Taylor A."/>
            <person name="Grigoriev I.V."/>
            <person name="Nagy L.G."/>
            <person name="Martin F."/>
            <person name="Kauserud H."/>
        </authorList>
    </citation>
    <scope>NUCLEOTIDE SEQUENCE</scope>
    <source>
        <strain evidence="4">CBHHK002</strain>
    </source>
</reference>